<proteinExistence type="predicted"/>
<comment type="caution">
    <text evidence="2">The sequence shown here is derived from an EMBL/GenBank/DDBJ whole genome shotgun (WGS) entry which is preliminary data.</text>
</comment>
<reference evidence="2" key="1">
    <citation type="submission" date="2019-10" db="EMBL/GenBank/DDBJ databases">
        <authorList>
            <person name="Zhang R."/>
            <person name="Pan Y."/>
            <person name="Wang J."/>
            <person name="Ma R."/>
            <person name="Yu S."/>
        </authorList>
    </citation>
    <scope>NUCLEOTIDE SEQUENCE</scope>
    <source>
        <strain evidence="2">LA-IB0</strain>
        <tissue evidence="2">Leaf</tissue>
    </source>
</reference>
<gene>
    <name evidence="2" type="ORF">BUALT_Bualt18G0100800</name>
</gene>
<name>A0AAV6W4I3_9LAMI</name>
<dbReference type="PANTHER" id="PTHR35495">
    <property type="entry name" value="OS06G0679600 PROTEIN"/>
    <property type="match status" value="1"/>
</dbReference>
<organism evidence="2 3">
    <name type="scientific">Buddleja alternifolia</name>
    <dbReference type="NCBI Taxonomy" id="168488"/>
    <lineage>
        <taxon>Eukaryota</taxon>
        <taxon>Viridiplantae</taxon>
        <taxon>Streptophyta</taxon>
        <taxon>Embryophyta</taxon>
        <taxon>Tracheophyta</taxon>
        <taxon>Spermatophyta</taxon>
        <taxon>Magnoliopsida</taxon>
        <taxon>eudicotyledons</taxon>
        <taxon>Gunneridae</taxon>
        <taxon>Pentapetalae</taxon>
        <taxon>asterids</taxon>
        <taxon>lamiids</taxon>
        <taxon>Lamiales</taxon>
        <taxon>Scrophulariaceae</taxon>
        <taxon>Buddlejeae</taxon>
        <taxon>Buddleja</taxon>
    </lineage>
</organism>
<feature type="region of interest" description="Disordered" evidence="1">
    <location>
        <begin position="1"/>
        <end position="23"/>
    </location>
</feature>
<evidence type="ECO:0000256" key="1">
    <source>
        <dbReference type="SAM" id="MobiDB-lite"/>
    </source>
</evidence>
<dbReference type="Proteomes" id="UP000826271">
    <property type="component" value="Unassembled WGS sequence"/>
</dbReference>
<keyword evidence="3" id="KW-1185">Reference proteome</keyword>
<evidence type="ECO:0000313" key="2">
    <source>
        <dbReference type="EMBL" id="KAG8365399.1"/>
    </source>
</evidence>
<sequence>MKTRAPRSALRSPPPTTPPSFHTFLKPGALAQLRYSKITARSKQIGAQTLLALYQLNLSSDSSFSQSDSVDLAMDRIPCFNLRIRNHPRCIQRKKLIAVTPFFSETQS</sequence>
<dbReference type="PANTHER" id="PTHR35495:SF1">
    <property type="entry name" value="OS06G0679600 PROTEIN"/>
    <property type="match status" value="1"/>
</dbReference>
<evidence type="ECO:0000313" key="3">
    <source>
        <dbReference type="Proteomes" id="UP000826271"/>
    </source>
</evidence>
<dbReference type="EMBL" id="WHWC01000018">
    <property type="protein sequence ID" value="KAG8365399.1"/>
    <property type="molecule type" value="Genomic_DNA"/>
</dbReference>
<feature type="compositionally biased region" description="Low complexity" evidence="1">
    <location>
        <begin position="1"/>
        <end position="11"/>
    </location>
</feature>
<dbReference type="AlphaFoldDB" id="A0AAV6W4I3"/>
<protein>
    <submittedName>
        <fullName evidence="2">Uncharacterized protein</fullName>
    </submittedName>
</protein>
<accession>A0AAV6W4I3</accession>